<dbReference type="Proteomes" id="UP000007844">
    <property type="component" value="Chromosome"/>
</dbReference>
<dbReference type="AlphaFoldDB" id="F3Z334"/>
<evidence type="ECO:0000313" key="3">
    <source>
        <dbReference type="Proteomes" id="UP000007844"/>
    </source>
</evidence>
<protein>
    <submittedName>
        <fullName evidence="2">Uncharacterized protein</fullName>
    </submittedName>
</protein>
<accession>F3Z334</accession>
<name>F3Z334_DESAF</name>
<organism evidence="2 3">
    <name type="scientific">Desulfocurvibacter africanus subsp. africanus str. Walvis Bay</name>
    <dbReference type="NCBI Taxonomy" id="690850"/>
    <lineage>
        <taxon>Bacteria</taxon>
        <taxon>Pseudomonadati</taxon>
        <taxon>Thermodesulfobacteriota</taxon>
        <taxon>Desulfovibrionia</taxon>
        <taxon>Desulfovibrionales</taxon>
        <taxon>Desulfovibrionaceae</taxon>
        <taxon>Desulfocurvibacter</taxon>
    </lineage>
</organism>
<dbReference type="KEGG" id="daf:Desaf_1949"/>
<dbReference type="STRING" id="690850.Desaf_1949"/>
<dbReference type="RefSeq" id="WP_014260030.1">
    <property type="nucleotide sequence ID" value="NC_016629.1"/>
</dbReference>
<sequence>MEDRPIDAPLSALQAAYIRMENALIRMERRVRNLEASNERLSKEVKKLKAAAVGKV</sequence>
<dbReference type="EMBL" id="CP003221">
    <property type="protein sequence ID" value="EGJ50278.1"/>
    <property type="molecule type" value="Genomic_DNA"/>
</dbReference>
<keyword evidence="3" id="KW-1185">Reference proteome</keyword>
<gene>
    <name evidence="2" type="ORF">Desaf_1949</name>
</gene>
<dbReference type="HOGENOM" id="CLU_3006717_0_0_7"/>
<evidence type="ECO:0000256" key="1">
    <source>
        <dbReference type="SAM" id="Coils"/>
    </source>
</evidence>
<feature type="coiled-coil region" evidence="1">
    <location>
        <begin position="10"/>
        <end position="51"/>
    </location>
</feature>
<proteinExistence type="predicted"/>
<keyword evidence="1" id="KW-0175">Coiled coil</keyword>
<evidence type="ECO:0000313" key="2">
    <source>
        <dbReference type="EMBL" id="EGJ50278.1"/>
    </source>
</evidence>
<reference evidence="2 3" key="1">
    <citation type="journal article" date="2011" name="J. Bacteriol.">
        <title>Genome sequence of the mercury-methylating and pleomorphic Desulfovibrio africanus Strain Walvis Bay.</title>
        <authorList>
            <person name="Brown S.D."/>
            <person name="Wall J.D."/>
            <person name="Kucken A.M."/>
            <person name="Gilmour C.C."/>
            <person name="Podar M."/>
            <person name="Brandt C.C."/>
            <person name="Teshima H."/>
            <person name="Detter J.C."/>
            <person name="Han C.S."/>
            <person name="Land M.L."/>
            <person name="Lucas S."/>
            <person name="Han J."/>
            <person name="Pennacchio L."/>
            <person name="Nolan M."/>
            <person name="Pitluck S."/>
            <person name="Woyke T."/>
            <person name="Goodwin L."/>
            <person name="Palumbo A.V."/>
            <person name="Elias D.A."/>
        </authorList>
    </citation>
    <scope>NUCLEOTIDE SEQUENCE [LARGE SCALE GENOMIC DNA]</scope>
    <source>
        <strain evidence="2 3">Walvis Bay</strain>
    </source>
</reference>